<sequence>MGNQPSKDGLVDSTNQKRSRGSGKGSSLYKQDYQQLENNRVIGSNGPTKSSSSRLLNRKNNGTSGPVVVSPVRHQFVLTDHVTPLVSLSAASSFNVYQRRSSGRDTRSMSSTSITSEEGEPNTPTYYCNNTRSSYDDFASSFMSEIQLQQKKLSSSLPVKHSDGFIINTASPTRSSESRMSSKRRDSREIWVYEYGAEKERDRQTRQHYVLKQVFKGNIHVQLNEPARILDSACGVGLWSLETAHDYPKCQIIGIDVVPPSEKEGWNLGTTINNQITQQHSAGQDKRSVQFQYGDILKPLLFPDNHFDFIYQRDVATVLPFNLWPILISEFFRITKPGGQIQLVEYDLLFKRPGPVLTKVNEWYRSAAATIGVDPDYTEHLAPYLKEAGFVDIEEQVYDIPIGEWSETDLAKQHGYLYKEQMRALFKSMKKWWCTEIKVSQQEYDTVCSEALEEFEEFRSSARWKIFTCTKPMN</sequence>
<feature type="compositionally biased region" description="Polar residues" evidence="1">
    <location>
        <begin position="28"/>
        <end position="48"/>
    </location>
</feature>
<comment type="caution">
    <text evidence="2">The sequence shown here is derived from an EMBL/GenBank/DDBJ whole genome shotgun (WGS) entry which is preliminary data.</text>
</comment>
<dbReference type="Gene3D" id="3.40.50.150">
    <property type="entry name" value="Vaccinia Virus protein VP39"/>
    <property type="match status" value="1"/>
</dbReference>
<dbReference type="InterPro" id="IPR029063">
    <property type="entry name" value="SAM-dependent_MTases_sf"/>
</dbReference>
<dbReference type="CDD" id="cd02440">
    <property type="entry name" value="AdoMet_MTases"/>
    <property type="match status" value="1"/>
</dbReference>
<reference evidence="2 3" key="1">
    <citation type="submission" date="2024-04" db="EMBL/GenBank/DDBJ databases">
        <title>genome sequences of Mucor flavus KT1a and Helicostylum pulchrum KT1b strains isolation_sourced from the surface of a dry-aged beef.</title>
        <authorList>
            <person name="Toyotome T."/>
            <person name="Hosono M."/>
            <person name="Torimaru M."/>
            <person name="Fukuda K."/>
            <person name="Mikami N."/>
        </authorList>
    </citation>
    <scope>NUCLEOTIDE SEQUENCE [LARGE SCALE GENOMIC DNA]</scope>
    <source>
        <strain evidence="2 3">KT1b</strain>
    </source>
</reference>
<proteinExistence type="predicted"/>
<dbReference type="PANTHER" id="PTHR43591:SF24">
    <property type="entry name" value="2-METHOXY-6-POLYPRENYL-1,4-BENZOQUINOL METHYLASE, MITOCHONDRIAL"/>
    <property type="match status" value="1"/>
</dbReference>
<dbReference type="SUPFAM" id="SSF53335">
    <property type="entry name" value="S-adenosyl-L-methionine-dependent methyltransferases"/>
    <property type="match status" value="1"/>
</dbReference>
<evidence type="ECO:0008006" key="4">
    <source>
        <dbReference type="Google" id="ProtNLM"/>
    </source>
</evidence>
<dbReference type="PANTHER" id="PTHR43591">
    <property type="entry name" value="METHYLTRANSFERASE"/>
    <property type="match status" value="1"/>
</dbReference>
<organism evidence="2 3">
    <name type="scientific">Helicostylum pulchrum</name>
    <dbReference type="NCBI Taxonomy" id="562976"/>
    <lineage>
        <taxon>Eukaryota</taxon>
        <taxon>Fungi</taxon>
        <taxon>Fungi incertae sedis</taxon>
        <taxon>Mucoromycota</taxon>
        <taxon>Mucoromycotina</taxon>
        <taxon>Mucoromycetes</taxon>
        <taxon>Mucorales</taxon>
        <taxon>Mucorineae</taxon>
        <taxon>Mucoraceae</taxon>
        <taxon>Helicostylum</taxon>
    </lineage>
</organism>
<feature type="region of interest" description="Disordered" evidence="1">
    <location>
        <begin position="1"/>
        <end position="68"/>
    </location>
</feature>
<name>A0ABP9YBC2_9FUNG</name>
<evidence type="ECO:0000313" key="2">
    <source>
        <dbReference type="EMBL" id="GAA5804256.1"/>
    </source>
</evidence>
<protein>
    <recommendedName>
        <fullName evidence="4">Methyltransferase domain-containing protein</fullName>
    </recommendedName>
</protein>
<keyword evidence="3" id="KW-1185">Reference proteome</keyword>
<feature type="region of interest" description="Disordered" evidence="1">
    <location>
        <begin position="96"/>
        <end position="128"/>
    </location>
</feature>
<dbReference type="EMBL" id="BAABUJ010000033">
    <property type="protein sequence ID" value="GAA5804256.1"/>
    <property type="molecule type" value="Genomic_DNA"/>
</dbReference>
<dbReference type="Pfam" id="PF13489">
    <property type="entry name" value="Methyltransf_23"/>
    <property type="match status" value="1"/>
</dbReference>
<evidence type="ECO:0000256" key="1">
    <source>
        <dbReference type="SAM" id="MobiDB-lite"/>
    </source>
</evidence>
<feature type="compositionally biased region" description="Polar residues" evidence="1">
    <location>
        <begin position="1"/>
        <end position="16"/>
    </location>
</feature>
<feature type="compositionally biased region" description="Low complexity" evidence="1">
    <location>
        <begin position="49"/>
        <end position="61"/>
    </location>
</feature>
<dbReference type="Proteomes" id="UP001476247">
    <property type="component" value="Unassembled WGS sequence"/>
</dbReference>
<accession>A0ABP9YBC2</accession>
<gene>
    <name evidence="2" type="ORF">HPULCUR_009743</name>
</gene>
<evidence type="ECO:0000313" key="3">
    <source>
        <dbReference type="Proteomes" id="UP001476247"/>
    </source>
</evidence>
<feature type="compositionally biased region" description="Polar residues" evidence="1">
    <location>
        <begin position="108"/>
        <end position="128"/>
    </location>
</feature>